<sequence>MRVSNWGALLGLGLAMAGCGAVPEEDAALPAAVVEDARQVEAQACPPGVAARVKVVIPPTAGISSEVTSLADVQGTLYLTTNLTDGSATLWRSNGTDAGTVPVREFPAVPLGIPRIGNLVAVGSQVFFLLNNLDTGTELWVSDGTTAGTHLVRDLTPGPTGSALLHLTEVGGRLVFFRQTQPTPTEPSRTELWRSDGTAPGTVRVRDFGANSGLSFSTLKVGDRLLFFFGQSTGTTLWRTDGTTGGTVSVRRLDAGLTFILDVGYSGAQGLFLLMDGPNYEVWRTNGTEAGTARLDSFGRYTRLLGALGTYVYVWSVDSATQRLRIDRLLLSGGGKALVTTLPNPYSNDPSTSPYVQMSTVSANELYFSMAIAGEGPVPLDVSLWVTNGTAAGTRDLFRQLIRSDEHVSPVFATGTGRVLFSGSLTPGAAQPWFTRGTVGTTGQLATGVATPEGFTRSGTRVYFYAIDDTGRNQLWAVPATFTCPPGLSEAR</sequence>
<dbReference type="KEGG" id="ccx:COCOR_06743"/>
<dbReference type="RefSeq" id="WP_014399529.1">
    <property type="nucleotide sequence ID" value="NC_017030.1"/>
</dbReference>
<organism evidence="1 2">
    <name type="scientific">Corallococcus coralloides (strain ATCC 25202 / DSM 2259 / NBRC 100086 / M2)</name>
    <name type="common">Myxococcus coralloides</name>
    <dbReference type="NCBI Taxonomy" id="1144275"/>
    <lineage>
        <taxon>Bacteria</taxon>
        <taxon>Pseudomonadati</taxon>
        <taxon>Myxococcota</taxon>
        <taxon>Myxococcia</taxon>
        <taxon>Myxococcales</taxon>
        <taxon>Cystobacterineae</taxon>
        <taxon>Myxococcaceae</taxon>
        <taxon>Corallococcus</taxon>
    </lineage>
</organism>
<evidence type="ECO:0000313" key="2">
    <source>
        <dbReference type="Proteomes" id="UP000007587"/>
    </source>
</evidence>
<dbReference type="Proteomes" id="UP000007587">
    <property type="component" value="Chromosome"/>
</dbReference>
<dbReference type="eggNOG" id="COG0823">
    <property type="taxonomic scope" value="Bacteria"/>
</dbReference>
<dbReference type="HOGENOM" id="CLU_043792_0_0_7"/>
<keyword evidence="2" id="KW-1185">Reference proteome</keyword>
<dbReference type="OrthoDB" id="5242130at2"/>
<reference evidence="1 2" key="1">
    <citation type="journal article" date="2012" name="J. Bacteriol.">
        <title>Complete Genome Sequence of the Fruiting Myxobacterium Corallococcus coralloides DSM 2259.</title>
        <authorList>
            <person name="Huntley S."/>
            <person name="Zhang Y."/>
            <person name="Treuner-Lange A."/>
            <person name="Kneip S."/>
            <person name="Sensen C.W."/>
            <person name="Sogaard-Andersen L."/>
        </authorList>
    </citation>
    <scope>NUCLEOTIDE SEQUENCE [LARGE SCALE GENOMIC DNA]</scope>
    <source>
        <strain evidence="2">ATCC 25202 / DSM 2259 / NBRC 100086 / M2</strain>
    </source>
</reference>
<dbReference type="AlphaFoldDB" id="H8MZA7"/>
<protein>
    <submittedName>
        <fullName evidence="1">Putative lipoprotein</fullName>
    </submittedName>
</protein>
<name>H8MZA7_CORCM</name>
<dbReference type="STRING" id="1144275.COCOR_06743"/>
<dbReference type="PROSITE" id="PS51257">
    <property type="entry name" value="PROKAR_LIPOPROTEIN"/>
    <property type="match status" value="1"/>
</dbReference>
<keyword evidence="1" id="KW-0449">Lipoprotein</keyword>
<accession>H8MZA7</accession>
<gene>
    <name evidence="1" type="ordered locus">COCOR_06743</name>
</gene>
<evidence type="ECO:0000313" key="1">
    <source>
        <dbReference type="EMBL" id="AFE07099.1"/>
    </source>
</evidence>
<dbReference type="EMBL" id="CP003389">
    <property type="protein sequence ID" value="AFE07099.1"/>
    <property type="molecule type" value="Genomic_DNA"/>
</dbReference>
<reference evidence="2" key="2">
    <citation type="submission" date="2012-03" db="EMBL/GenBank/DDBJ databases">
        <title>Genome sequence of the fruiting myxobacterium Corallococcus coralloides DSM 2259.</title>
        <authorList>
            <person name="Huntley S."/>
            <person name="Zhang Y."/>
            <person name="Treuner-Lange A."/>
            <person name="Sensen C.W."/>
            <person name="Sogaard-Andersen L."/>
        </authorList>
    </citation>
    <scope>NUCLEOTIDE SEQUENCE [LARGE SCALE GENOMIC DNA]</scope>
    <source>
        <strain evidence="2">ATCC 25202 / DSM 2259 / NBRC 100086 / M2</strain>
    </source>
</reference>
<dbReference type="InParanoid" id="H8MZA7"/>
<proteinExistence type="predicted"/>